<evidence type="ECO:0000313" key="2">
    <source>
        <dbReference type="EMBL" id="PHQ31500.1"/>
    </source>
</evidence>
<gene>
    <name evidence="2" type="ORF">CEE69_30850</name>
</gene>
<dbReference type="AlphaFoldDB" id="A0A2G1VY00"/>
<feature type="region of interest" description="Disordered" evidence="1">
    <location>
        <begin position="1"/>
        <end position="21"/>
    </location>
</feature>
<proteinExistence type="predicted"/>
<accession>A0A2G1VY00</accession>
<organism evidence="2 3">
    <name type="scientific">Rhodopirellula bahusiensis</name>
    <dbReference type="NCBI Taxonomy" id="2014065"/>
    <lineage>
        <taxon>Bacteria</taxon>
        <taxon>Pseudomonadati</taxon>
        <taxon>Planctomycetota</taxon>
        <taxon>Planctomycetia</taxon>
        <taxon>Pirellulales</taxon>
        <taxon>Pirellulaceae</taxon>
        <taxon>Rhodopirellula</taxon>
    </lineage>
</organism>
<dbReference type="EMBL" id="NIZW01000048">
    <property type="protein sequence ID" value="PHQ31500.1"/>
    <property type="molecule type" value="Genomic_DNA"/>
</dbReference>
<keyword evidence="3" id="KW-1185">Reference proteome</keyword>
<sequence>MKTLEKRSSSAGRNSNRKRRRLFERLEDRRLLVGGAGLPADMVADPYAFVGDHSGSNSEIWDMQVGGQTITAAGYGDVAREKLSLEKGQSYSINVSHLGTNRTDGNGNPDPDYDYRAWVDNSANPTWTSGSGTPSGTDFFVEDPSGLLQRRFFGSGTNHATGTATLHVPLIDLDVDSDNSGAIDGTASEDHLEISNRDGVFVQVLVGDSDNDGVLDNMDFNGVTGAAFTPIQIKMSANVGVAGGTTSLTFDFDDAGMGQTGAYRLWKKDAPQGRSAADLVASGTQISAGDIGLAPGGTVTLYLEAVSATSRRTNFDPIEVTASISGGSWTGSLVDKVHAVGVDFDIDAKTISQNAVSGELAESKEQTDGAFVLVNNDDDDYDANNTADASQTGAIVGENDLLPIVLKDQPRGGDYTLSIPQHLRVWRNADRTDQILSSTSISAATQTELYVEGIAEATDEIQLNWSKGSASFQNTDRIKVTAFSLSGPLNVPGNSIYTYMVSGVQTGSWGNAAGGSVQVSSATSADVKWANTPAVGNVVYAPTSEYSWGLDVNVVAINFAPGSTVTYTSGNPVQSAGPGGLLIKSAAQPNAMRADLGVSSVVGPTVNGSQRGRKFIEVGVTHQARFVKKHAVAINQGQTIRRISNLENSQWYNDLFQVSAAPWVDGNDNHVLDITTDTQIVDGNSFATGLFATGDTPQVKASDTFNFGGAVTNFEILMEHRNFVAVRAKGPNINGSADVLTQLAAWEWSFDGSGSVDATLAYTPTGQGVQGTQVQFVTDGRRVPSVSGNMPQLLQNQTWTTQ</sequence>
<dbReference type="Proteomes" id="UP000225740">
    <property type="component" value="Unassembled WGS sequence"/>
</dbReference>
<evidence type="ECO:0000256" key="1">
    <source>
        <dbReference type="SAM" id="MobiDB-lite"/>
    </source>
</evidence>
<protein>
    <submittedName>
        <fullName evidence="2">Uncharacterized protein</fullName>
    </submittedName>
</protein>
<dbReference type="PROSITE" id="PS00018">
    <property type="entry name" value="EF_HAND_1"/>
    <property type="match status" value="1"/>
</dbReference>
<dbReference type="InterPro" id="IPR018247">
    <property type="entry name" value="EF_Hand_1_Ca_BS"/>
</dbReference>
<reference evidence="2 3" key="1">
    <citation type="submission" date="2017-06" db="EMBL/GenBank/DDBJ databases">
        <title>Description of Rhodopirellula bahusiensis sp. nov.</title>
        <authorList>
            <person name="Kizina J."/>
            <person name="Harder J."/>
        </authorList>
    </citation>
    <scope>NUCLEOTIDE SEQUENCE [LARGE SCALE GENOMIC DNA]</scope>
    <source>
        <strain evidence="2 3">SWK21</strain>
    </source>
</reference>
<dbReference type="GeneID" id="90612209"/>
<comment type="caution">
    <text evidence="2">The sequence shown here is derived from an EMBL/GenBank/DDBJ whole genome shotgun (WGS) entry which is preliminary data.</text>
</comment>
<evidence type="ECO:0000313" key="3">
    <source>
        <dbReference type="Proteomes" id="UP000225740"/>
    </source>
</evidence>
<dbReference type="RefSeq" id="WP_099264394.1">
    <property type="nucleotide sequence ID" value="NZ_NIZW01000048.1"/>
</dbReference>
<name>A0A2G1VY00_9BACT</name>